<comment type="caution">
    <text evidence="2">The sequence shown here is derived from an EMBL/GenBank/DDBJ whole genome shotgun (WGS) entry which is preliminary data.</text>
</comment>
<dbReference type="SUPFAM" id="SSF55729">
    <property type="entry name" value="Acyl-CoA N-acyltransferases (Nat)"/>
    <property type="match status" value="1"/>
</dbReference>
<keyword evidence="3" id="KW-1185">Reference proteome</keyword>
<reference evidence="2 3" key="1">
    <citation type="submission" date="2019-02" db="EMBL/GenBank/DDBJ databases">
        <title>Kribbella capetownensis sp. nov. and Kribbella speibonae sp. nov., isolated from soil.</title>
        <authorList>
            <person name="Curtis S.M."/>
            <person name="Norton I."/>
            <person name="Everest G.J."/>
            <person name="Meyers P.R."/>
        </authorList>
    </citation>
    <scope>NUCLEOTIDE SEQUENCE [LARGE SCALE GENOMIC DNA]</scope>
    <source>
        <strain evidence="2 3">YM53</strain>
    </source>
</reference>
<dbReference type="InterPro" id="IPR000182">
    <property type="entry name" value="GNAT_dom"/>
</dbReference>
<dbReference type="Proteomes" id="UP000293342">
    <property type="component" value="Unassembled WGS sequence"/>
</dbReference>
<evidence type="ECO:0000313" key="3">
    <source>
        <dbReference type="Proteomes" id="UP000293342"/>
    </source>
</evidence>
<dbReference type="Gene3D" id="3.40.630.30">
    <property type="match status" value="1"/>
</dbReference>
<dbReference type="Pfam" id="PF08445">
    <property type="entry name" value="FR47"/>
    <property type="match status" value="1"/>
</dbReference>
<gene>
    <name evidence="2" type="ORF">E0H75_02360</name>
</gene>
<keyword evidence="2" id="KW-0808">Transferase</keyword>
<dbReference type="InterPro" id="IPR016181">
    <property type="entry name" value="Acyl_CoA_acyltransferase"/>
</dbReference>
<evidence type="ECO:0000313" key="2">
    <source>
        <dbReference type="EMBL" id="TCC54064.1"/>
    </source>
</evidence>
<organism evidence="2 3">
    <name type="scientific">Kribbella capetownensis</name>
    <dbReference type="NCBI Taxonomy" id="1572659"/>
    <lineage>
        <taxon>Bacteria</taxon>
        <taxon>Bacillati</taxon>
        <taxon>Actinomycetota</taxon>
        <taxon>Actinomycetes</taxon>
        <taxon>Propionibacteriales</taxon>
        <taxon>Kribbellaceae</taxon>
        <taxon>Kribbella</taxon>
    </lineage>
</organism>
<protein>
    <submittedName>
        <fullName evidence="2">GNAT family N-acetyltransferase</fullName>
    </submittedName>
</protein>
<dbReference type="AlphaFoldDB" id="A0A4R0K5I0"/>
<name>A0A4R0K5I0_9ACTN</name>
<dbReference type="PROSITE" id="PS51186">
    <property type="entry name" value="GNAT"/>
    <property type="match status" value="1"/>
</dbReference>
<dbReference type="EMBL" id="SJKD01000001">
    <property type="protein sequence ID" value="TCC54064.1"/>
    <property type="molecule type" value="Genomic_DNA"/>
</dbReference>
<dbReference type="GO" id="GO:0016747">
    <property type="term" value="F:acyltransferase activity, transferring groups other than amino-acyl groups"/>
    <property type="evidence" value="ECO:0007669"/>
    <property type="project" value="InterPro"/>
</dbReference>
<sequence length="251" mass="26554">MEPSYIAYGTLSCVRNIPTSADLIRASAGDPLIVWAGQGFSEGVRAWYDGDAVAVAAPDLSKRDRLAVAGPADAVARLTSKVVAEVGPTYRPFGDEQLLRELADRVPGMEFSASFGWMDTAEMPVVTTTAAWLDGDDGVEELLTEASPSSYAWPGRGGVRRWAAVTGDGGELLSIAADAWSAPEVGFLAGVATRSVARGKGLSRQVCGFVTAELVKRHGRAALMVDGDNAAAIAVYRRLGYTYRRLAAAHF</sequence>
<evidence type="ECO:0000259" key="1">
    <source>
        <dbReference type="PROSITE" id="PS51186"/>
    </source>
</evidence>
<dbReference type="OrthoDB" id="3700890at2"/>
<proteinExistence type="predicted"/>
<feature type="domain" description="N-acetyltransferase" evidence="1">
    <location>
        <begin position="118"/>
        <end position="251"/>
    </location>
</feature>
<accession>A0A4R0K5I0</accession>
<dbReference type="InterPro" id="IPR013653">
    <property type="entry name" value="GCN5-like_dom"/>
</dbReference>